<name>A0A8C6FWC0_MOSMO</name>
<keyword evidence="8" id="KW-1185">Reference proteome</keyword>
<reference evidence="7" key="2">
    <citation type="submission" date="2025-09" db="UniProtKB">
        <authorList>
            <consortium name="Ensembl"/>
        </authorList>
    </citation>
    <scope>IDENTIFICATION</scope>
</reference>
<dbReference type="GO" id="GO:0005886">
    <property type="term" value="C:plasma membrane"/>
    <property type="evidence" value="ECO:0007669"/>
    <property type="project" value="TreeGrafter"/>
</dbReference>
<keyword evidence="2" id="KW-1015">Disulfide bond</keyword>
<dbReference type="PANTHER" id="PTHR11738:SF4">
    <property type="entry name" value="IMMUNOGLOBULIN ALPHA FC RECEPTOR"/>
    <property type="match status" value="1"/>
</dbReference>
<feature type="domain" description="Immunoglobulin" evidence="6">
    <location>
        <begin position="22"/>
        <end position="107"/>
    </location>
</feature>
<accession>A0A8C6FWC0</accession>
<proteinExistence type="predicted"/>
<dbReference type="AlphaFoldDB" id="A0A8C6FWC0"/>
<evidence type="ECO:0000313" key="8">
    <source>
        <dbReference type="Proteomes" id="UP000694544"/>
    </source>
</evidence>
<dbReference type="Proteomes" id="UP000694544">
    <property type="component" value="Unplaced"/>
</dbReference>
<dbReference type="InterPro" id="IPR013151">
    <property type="entry name" value="Immunoglobulin_dom"/>
</dbReference>
<keyword evidence="5" id="KW-0472">Membrane</keyword>
<dbReference type="PANTHER" id="PTHR11738">
    <property type="entry name" value="MHC CLASS I NK CELL RECEPTOR"/>
    <property type="match status" value="1"/>
</dbReference>
<evidence type="ECO:0000256" key="5">
    <source>
        <dbReference type="SAM" id="Phobius"/>
    </source>
</evidence>
<dbReference type="Pfam" id="PF00047">
    <property type="entry name" value="ig"/>
    <property type="match status" value="1"/>
</dbReference>
<dbReference type="Gene3D" id="2.60.40.10">
    <property type="entry name" value="Immunoglobulins"/>
    <property type="match status" value="1"/>
</dbReference>
<dbReference type="FunFam" id="2.60.40.10:FF:000049">
    <property type="entry name" value="Leukocyte immunoglobulin-like receptor subfamily B member 1"/>
    <property type="match status" value="1"/>
</dbReference>
<dbReference type="InterPro" id="IPR050412">
    <property type="entry name" value="Ig-like_Receptors_ImmuneReg"/>
</dbReference>
<dbReference type="InterPro" id="IPR013783">
    <property type="entry name" value="Ig-like_fold"/>
</dbReference>
<evidence type="ECO:0000256" key="3">
    <source>
        <dbReference type="ARBA" id="ARBA00023319"/>
    </source>
</evidence>
<feature type="compositionally biased region" description="Polar residues" evidence="4">
    <location>
        <begin position="159"/>
        <end position="168"/>
    </location>
</feature>
<reference evidence="7" key="1">
    <citation type="submission" date="2025-08" db="UniProtKB">
        <authorList>
            <consortium name="Ensembl"/>
        </authorList>
    </citation>
    <scope>IDENTIFICATION</scope>
</reference>
<dbReference type="SUPFAM" id="SSF48726">
    <property type="entry name" value="Immunoglobulin"/>
    <property type="match status" value="1"/>
</dbReference>
<keyword evidence="1" id="KW-0732">Signal</keyword>
<evidence type="ECO:0000256" key="4">
    <source>
        <dbReference type="SAM" id="MobiDB-lite"/>
    </source>
</evidence>
<organism evidence="7 8">
    <name type="scientific">Moschus moschiferus</name>
    <name type="common">Siberian musk deer</name>
    <name type="synonym">Moschus sibiricus</name>
    <dbReference type="NCBI Taxonomy" id="68415"/>
    <lineage>
        <taxon>Eukaryota</taxon>
        <taxon>Metazoa</taxon>
        <taxon>Chordata</taxon>
        <taxon>Craniata</taxon>
        <taxon>Vertebrata</taxon>
        <taxon>Euteleostomi</taxon>
        <taxon>Mammalia</taxon>
        <taxon>Eutheria</taxon>
        <taxon>Laurasiatheria</taxon>
        <taxon>Artiodactyla</taxon>
        <taxon>Ruminantia</taxon>
        <taxon>Pecora</taxon>
        <taxon>Moschidae</taxon>
        <taxon>Moschus</taxon>
    </lineage>
</organism>
<sequence length="179" mass="19989">MAPRDVTLFCLGLYDKPFLSTDGGHVVMPGENISFQCSSAHMSFDRFSLSRPGGATLSRHRDVGLQGDFTLGPVNLSFSGVYTCYGWDSGRPYIWSAPSNALELVVTDTRSQDYRTENWVRMGVAGLVLIALLAFLAENRLGPQLPHQEDQQDLPDLSWSRQKSQTKWTFGLTPRTTRE</sequence>
<keyword evidence="3" id="KW-0393">Immunoglobulin domain</keyword>
<protein>
    <submittedName>
        <fullName evidence="7">Fc fragment of IgA receptor</fullName>
    </submittedName>
</protein>
<evidence type="ECO:0000313" key="7">
    <source>
        <dbReference type="Ensembl" id="ENSMMSP00000029962.1"/>
    </source>
</evidence>
<dbReference type="InterPro" id="IPR003599">
    <property type="entry name" value="Ig_sub"/>
</dbReference>
<evidence type="ECO:0000256" key="1">
    <source>
        <dbReference type="ARBA" id="ARBA00022729"/>
    </source>
</evidence>
<dbReference type="Ensembl" id="ENSMMST00000032996.1">
    <property type="protein sequence ID" value="ENSMMSP00000029962.1"/>
    <property type="gene ID" value="ENSMMSG00000022251.1"/>
</dbReference>
<feature type="transmembrane region" description="Helical" evidence="5">
    <location>
        <begin position="119"/>
        <end position="137"/>
    </location>
</feature>
<keyword evidence="5" id="KW-0812">Transmembrane</keyword>
<keyword evidence="5" id="KW-1133">Transmembrane helix</keyword>
<evidence type="ECO:0000259" key="6">
    <source>
        <dbReference type="SMART" id="SM00409"/>
    </source>
</evidence>
<dbReference type="GO" id="GO:0002764">
    <property type="term" value="P:immune response-regulating signaling pathway"/>
    <property type="evidence" value="ECO:0007669"/>
    <property type="project" value="TreeGrafter"/>
</dbReference>
<dbReference type="InterPro" id="IPR036179">
    <property type="entry name" value="Ig-like_dom_sf"/>
</dbReference>
<dbReference type="SMART" id="SM00409">
    <property type="entry name" value="IG"/>
    <property type="match status" value="1"/>
</dbReference>
<dbReference type="GeneTree" id="ENSGT01150000286974"/>
<evidence type="ECO:0000256" key="2">
    <source>
        <dbReference type="ARBA" id="ARBA00023157"/>
    </source>
</evidence>
<feature type="region of interest" description="Disordered" evidence="4">
    <location>
        <begin position="146"/>
        <end position="179"/>
    </location>
</feature>